<name>A0A1F5EKS1_9BACT</name>
<dbReference type="Pfam" id="PF04085">
    <property type="entry name" value="MreC"/>
    <property type="match status" value="1"/>
</dbReference>
<dbReference type="AlphaFoldDB" id="A0A1F5EKS1"/>
<feature type="domain" description="Rod shape-determining protein MreC beta-barrel core" evidence="1">
    <location>
        <begin position="1"/>
        <end position="107"/>
    </location>
</feature>
<evidence type="ECO:0000259" key="1">
    <source>
        <dbReference type="Pfam" id="PF04085"/>
    </source>
</evidence>
<sequence>MVGEIAEASKNNSTVKFYSSFKEEVSVMVGLYNIEATAVGRGAGNFEIKLPRDIDIKVDDPIFIAGTEARVLGNVSEIIFDPKDPFQLVLIKSPVNLFELKWVQILKSE</sequence>
<gene>
    <name evidence="2" type="ORF">A2811_02960</name>
</gene>
<dbReference type="InterPro" id="IPR055342">
    <property type="entry name" value="MreC_beta-barrel_core"/>
</dbReference>
<evidence type="ECO:0000313" key="2">
    <source>
        <dbReference type="EMBL" id="OGD68022.1"/>
    </source>
</evidence>
<comment type="caution">
    <text evidence="2">The sequence shown here is derived from an EMBL/GenBank/DDBJ whole genome shotgun (WGS) entry which is preliminary data.</text>
</comment>
<reference evidence="2 3" key="1">
    <citation type="journal article" date="2016" name="Nat. Commun.">
        <title>Thousands of microbial genomes shed light on interconnected biogeochemical processes in an aquifer system.</title>
        <authorList>
            <person name="Anantharaman K."/>
            <person name="Brown C.T."/>
            <person name="Hug L.A."/>
            <person name="Sharon I."/>
            <person name="Castelle C.J."/>
            <person name="Probst A.J."/>
            <person name="Thomas B.C."/>
            <person name="Singh A."/>
            <person name="Wilkins M.J."/>
            <person name="Karaoz U."/>
            <person name="Brodie E.L."/>
            <person name="Williams K.H."/>
            <person name="Hubbard S.S."/>
            <person name="Banfield J.F."/>
        </authorList>
    </citation>
    <scope>NUCLEOTIDE SEQUENCE [LARGE SCALE GENOMIC DNA]</scope>
</reference>
<dbReference type="Proteomes" id="UP000186670">
    <property type="component" value="Unassembled WGS sequence"/>
</dbReference>
<proteinExistence type="predicted"/>
<dbReference type="EMBL" id="MEZZ01000042">
    <property type="protein sequence ID" value="OGD68022.1"/>
    <property type="molecule type" value="Genomic_DNA"/>
</dbReference>
<accession>A0A1F5EKS1</accession>
<evidence type="ECO:0000313" key="3">
    <source>
        <dbReference type="Proteomes" id="UP000186670"/>
    </source>
</evidence>
<organism evidence="2 3">
    <name type="scientific">Candidatus Campbellbacteria bacterium RIFCSPHIGHO2_01_FULL_34_10</name>
    <dbReference type="NCBI Taxonomy" id="1797577"/>
    <lineage>
        <taxon>Bacteria</taxon>
        <taxon>Candidatus Campbelliibacteriota</taxon>
    </lineage>
</organism>
<protein>
    <recommendedName>
        <fullName evidence="1">Rod shape-determining protein MreC beta-barrel core domain-containing protein</fullName>
    </recommendedName>
</protein>